<dbReference type="AlphaFoldDB" id="A0A2B4RVD8"/>
<feature type="compositionally biased region" description="Polar residues" evidence="1">
    <location>
        <begin position="41"/>
        <end position="59"/>
    </location>
</feature>
<keyword evidence="3" id="KW-1185">Reference proteome</keyword>
<comment type="caution">
    <text evidence="2">The sequence shown here is derived from an EMBL/GenBank/DDBJ whole genome shotgun (WGS) entry which is preliminary data.</text>
</comment>
<dbReference type="Proteomes" id="UP000225706">
    <property type="component" value="Unassembled WGS sequence"/>
</dbReference>
<accession>A0A2B4RVD8</accession>
<evidence type="ECO:0000256" key="1">
    <source>
        <dbReference type="SAM" id="MobiDB-lite"/>
    </source>
</evidence>
<dbReference type="EMBL" id="LSMT01000302">
    <property type="protein sequence ID" value="PFX20799.1"/>
    <property type="molecule type" value="Genomic_DNA"/>
</dbReference>
<sequence length="287" mass="32332">MNPEGRQDDSTSHGASDEANDFSVEENEVYEEESTVIGETESASDVSTETFYSTRRSQSDTFEDSISRLSCVCNRENNAADRSNYCGKYTNAKSLRSGECSDRVSVEEQTITSSVNGLEVLYLTLARGMESVPPIQETSSVVQVASTTNSANVGTRAGCSVFRGGSVPVEGFTDLSVLYPCTPQQLTLFVLKKDHQRLNIMTFSVHCVEQSRQARASLMVKQLEQHLHTRLQLVPCGDEYSYQEQNKHFHPLTLDNEIKIKFELRKKVQRKFRLQEEQEIFQVCQII</sequence>
<proteinExistence type="predicted"/>
<reference evidence="3" key="1">
    <citation type="journal article" date="2017" name="bioRxiv">
        <title>Comparative analysis of the genomes of Stylophora pistillata and Acropora digitifera provides evidence for extensive differences between species of corals.</title>
        <authorList>
            <person name="Voolstra C.R."/>
            <person name="Li Y."/>
            <person name="Liew Y.J."/>
            <person name="Baumgarten S."/>
            <person name="Zoccola D."/>
            <person name="Flot J.-F."/>
            <person name="Tambutte S."/>
            <person name="Allemand D."/>
            <person name="Aranda M."/>
        </authorList>
    </citation>
    <scope>NUCLEOTIDE SEQUENCE [LARGE SCALE GENOMIC DNA]</scope>
</reference>
<gene>
    <name evidence="2" type="ORF">AWC38_SpisGene14719</name>
</gene>
<feature type="region of interest" description="Disordered" evidence="1">
    <location>
        <begin position="1"/>
        <end position="59"/>
    </location>
</feature>
<name>A0A2B4RVD8_STYPI</name>
<organism evidence="2 3">
    <name type="scientific">Stylophora pistillata</name>
    <name type="common">Smooth cauliflower coral</name>
    <dbReference type="NCBI Taxonomy" id="50429"/>
    <lineage>
        <taxon>Eukaryota</taxon>
        <taxon>Metazoa</taxon>
        <taxon>Cnidaria</taxon>
        <taxon>Anthozoa</taxon>
        <taxon>Hexacorallia</taxon>
        <taxon>Scleractinia</taxon>
        <taxon>Astrocoeniina</taxon>
        <taxon>Pocilloporidae</taxon>
        <taxon>Stylophora</taxon>
    </lineage>
</organism>
<evidence type="ECO:0000313" key="3">
    <source>
        <dbReference type="Proteomes" id="UP000225706"/>
    </source>
</evidence>
<evidence type="ECO:0000313" key="2">
    <source>
        <dbReference type="EMBL" id="PFX20799.1"/>
    </source>
</evidence>
<feature type="compositionally biased region" description="Basic and acidic residues" evidence="1">
    <location>
        <begin position="1"/>
        <end position="11"/>
    </location>
</feature>
<feature type="compositionally biased region" description="Acidic residues" evidence="1">
    <location>
        <begin position="18"/>
        <end position="34"/>
    </location>
</feature>
<protein>
    <submittedName>
        <fullName evidence="2">Uncharacterized protein</fullName>
    </submittedName>
</protein>